<organism evidence="2 3">
    <name type="scientific">Candidatus Phosphoribacter hodrii</name>
    <dbReference type="NCBI Taxonomy" id="2953743"/>
    <lineage>
        <taxon>Bacteria</taxon>
        <taxon>Bacillati</taxon>
        <taxon>Actinomycetota</taxon>
        <taxon>Actinomycetes</taxon>
        <taxon>Micrococcales</taxon>
        <taxon>Dermatophilaceae</taxon>
        <taxon>Candidatus Phosphoribacter</taxon>
    </lineage>
</organism>
<name>A0A935IQQ0_9MICO</name>
<gene>
    <name evidence="2" type="ORF">IPI13_18075</name>
</gene>
<evidence type="ECO:0000313" key="2">
    <source>
        <dbReference type="EMBL" id="MBK7274958.1"/>
    </source>
</evidence>
<reference evidence="2 3" key="1">
    <citation type="submission" date="2020-10" db="EMBL/GenBank/DDBJ databases">
        <title>Connecting structure to function with the recovery of over 1000 high-quality activated sludge metagenome-assembled genomes encoding full-length rRNA genes using long-read sequencing.</title>
        <authorList>
            <person name="Singleton C.M."/>
            <person name="Petriglieri F."/>
            <person name="Kristensen J.M."/>
            <person name="Kirkegaard R.H."/>
            <person name="Michaelsen T.Y."/>
            <person name="Andersen M.H."/>
            <person name="Karst S.M."/>
            <person name="Dueholm M.S."/>
            <person name="Nielsen P.H."/>
            <person name="Albertsen M."/>
        </authorList>
    </citation>
    <scope>NUCLEOTIDE SEQUENCE [LARGE SCALE GENOMIC DNA]</scope>
    <source>
        <strain evidence="2">Ega_18-Q3-R5-49_MAXAC.001</strain>
    </source>
</reference>
<protein>
    <submittedName>
        <fullName evidence="2">Uncharacterized protein</fullName>
    </submittedName>
</protein>
<comment type="caution">
    <text evidence="2">The sequence shown here is derived from an EMBL/GenBank/DDBJ whole genome shotgun (WGS) entry which is preliminary data.</text>
</comment>
<dbReference type="EMBL" id="JADJIB010000020">
    <property type="protein sequence ID" value="MBK7274958.1"/>
    <property type="molecule type" value="Genomic_DNA"/>
</dbReference>
<dbReference type="Proteomes" id="UP000726105">
    <property type="component" value="Unassembled WGS sequence"/>
</dbReference>
<proteinExistence type="predicted"/>
<sequence>MTTPLPEPTHAEVIRRLDAIATDLRSLNDRLDSTYVRRDVYEEVHRNTETALAAKADRDVVDALKTEVEEMRDLGQRLVFAVVAALLGTGGTVAWAVVQRFAGG</sequence>
<keyword evidence="1" id="KW-0812">Transmembrane</keyword>
<feature type="transmembrane region" description="Helical" evidence="1">
    <location>
        <begin position="78"/>
        <end position="98"/>
    </location>
</feature>
<keyword evidence="1" id="KW-0472">Membrane</keyword>
<keyword evidence="1" id="KW-1133">Transmembrane helix</keyword>
<evidence type="ECO:0000313" key="3">
    <source>
        <dbReference type="Proteomes" id="UP000726105"/>
    </source>
</evidence>
<evidence type="ECO:0000256" key="1">
    <source>
        <dbReference type="SAM" id="Phobius"/>
    </source>
</evidence>
<dbReference type="AlphaFoldDB" id="A0A935IQQ0"/>
<accession>A0A935IQQ0</accession>